<sequence>MRMVYQVRWCIHKPCFGYVLRRRLAVHHNNL</sequence>
<protein>
    <submittedName>
        <fullName evidence="1">Uncharacterized protein</fullName>
    </submittedName>
</protein>
<evidence type="ECO:0000313" key="2">
    <source>
        <dbReference type="Proteomes" id="UP001162972"/>
    </source>
</evidence>
<comment type="caution">
    <text evidence="1">The sequence shown here is derived from an EMBL/GenBank/DDBJ whole genome shotgun (WGS) entry which is preliminary data.</text>
</comment>
<dbReference type="AlphaFoldDB" id="A0AAD6J7F2"/>
<dbReference type="EMBL" id="JAPFFJ010000019">
    <property type="protein sequence ID" value="KAJ6399993.1"/>
    <property type="molecule type" value="Genomic_DNA"/>
</dbReference>
<accession>A0AAD6J7F2</accession>
<name>A0AAD6J7F2_9ROSI</name>
<gene>
    <name evidence="1" type="ORF">OIU84_015618</name>
</gene>
<evidence type="ECO:0000313" key="1">
    <source>
        <dbReference type="EMBL" id="KAJ6399993.1"/>
    </source>
</evidence>
<dbReference type="Proteomes" id="UP001162972">
    <property type="component" value="Chromosome 14"/>
</dbReference>
<reference evidence="1 2" key="1">
    <citation type="journal article" date="2023" name="Int. J. Mol. Sci.">
        <title>De Novo Assembly and Annotation of 11 Diverse Shrub Willow (Salix) Genomes Reveals Novel Gene Organization in Sex-Linked Regions.</title>
        <authorList>
            <person name="Hyden B."/>
            <person name="Feng K."/>
            <person name="Yates T.B."/>
            <person name="Jawdy S."/>
            <person name="Cereghino C."/>
            <person name="Smart L.B."/>
            <person name="Muchero W."/>
        </authorList>
    </citation>
    <scope>NUCLEOTIDE SEQUENCE [LARGE SCALE GENOMIC DNA]</scope>
    <source>
        <tissue evidence="1">Shoot tip</tissue>
    </source>
</reference>
<proteinExistence type="predicted"/>
<organism evidence="1 2">
    <name type="scientific">Salix udensis</name>
    <dbReference type="NCBI Taxonomy" id="889485"/>
    <lineage>
        <taxon>Eukaryota</taxon>
        <taxon>Viridiplantae</taxon>
        <taxon>Streptophyta</taxon>
        <taxon>Embryophyta</taxon>
        <taxon>Tracheophyta</taxon>
        <taxon>Spermatophyta</taxon>
        <taxon>Magnoliopsida</taxon>
        <taxon>eudicotyledons</taxon>
        <taxon>Gunneridae</taxon>
        <taxon>Pentapetalae</taxon>
        <taxon>rosids</taxon>
        <taxon>fabids</taxon>
        <taxon>Malpighiales</taxon>
        <taxon>Salicaceae</taxon>
        <taxon>Saliceae</taxon>
        <taxon>Salix</taxon>
    </lineage>
</organism>
<keyword evidence="2" id="KW-1185">Reference proteome</keyword>